<dbReference type="GO" id="GO:0042910">
    <property type="term" value="F:xenobiotic transmembrane transporter activity"/>
    <property type="evidence" value="ECO:0007669"/>
    <property type="project" value="InterPro"/>
</dbReference>
<organism evidence="10 11">
    <name type="scientific">Solimonas fluminis</name>
    <dbReference type="NCBI Taxonomy" id="2086571"/>
    <lineage>
        <taxon>Bacteria</taxon>
        <taxon>Pseudomonadati</taxon>
        <taxon>Pseudomonadota</taxon>
        <taxon>Gammaproteobacteria</taxon>
        <taxon>Nevskiales</taxon>
        <taxon>Nevskiaceae</taxon>
        <taxon>Solimonas</taxon>
    </lineage>
</organism>
<feature type="transmembrane region" description="Helical" evidence="8">
    <location>
        <begin position="134"/>
        <end position="158"/>
    </location>
</feature>
<dbReference type="InterPro" id="IPR004812">
    <property type="entry name" value="Efflux_drug-R_Bcr/CmlA"/>
</dbReference>
<comment type="similarity">
    <text evidence="2 8">Belongs to the major facilitator superfamily. Bcr/CmlA family.</text>
</comment>
<dbReference type="FunFam" id="1.20.1720.10:FF:000005">
    <property type="entry name" value="Bcr/CflA family efflux transporter"/>
    <property type="match status" value="1"/>
</dbReference>
<feature type="transmembrane region" description="Helical" evidence="8">
    <location>
        <begin position="46"/>
        <end position="65"/>
    </location>
</feature>
<evidence type="ECO:0000313" key="10">
    <source>
        <dbReference type="EMBL" id="PPE75516.1"/>
    </source>
</evidence>
<proteinExistence type="inferred from homology"/>
<evidence type="ECO:0000259" key="9">
    <source>
        <dbReference type="PROSITE" id="PS50850"/>
    </source>
</evidence>
<feature type="domain" description="Major facilitator superfamily (MFS) profile" evidence="9">
    <location>
        <begin position="10"/>
        <end position="388"/>
    </location>
</feature>
<feature type="transmembrane region" description="Helical" evidence="8">
    <location>
        <begin position="207"/>
        <end position="226"/>
    </location>
</feature>
<dbReference type="Pfam" id="PF07690">
    <property type="entry name" value="MFS_1"/>
    <property type="match status" value="1"/>
</dbReference>
<dbReference type="GO" id="GO:1990961">
    <property type="term" value="P:xenobiotic detoxification by transmembrane export across the plasma membrane"/>
    <property type="evidence" value="ECO:0007669"/>
    <property type="project" value="InterPro"/>
</dbReference>
<sequence length="388" mass="40717">MQLTASHKRLILILGIATAIGPMSIDMYLPALPTLARDLAASQGQAQFTLSSFFVGLALGQLLYGPMIDRYGRKRPLYIGLGLYVLASLGCALAWRIEALMAFRVLQALGGGSAMVVARVIVRDLFDPQTAARVFSLLMLVMGVAPILAPMVGGWVLLGFGWRWIFGVLALFGLGCLLAVWRALPETGGPSTGPRGGYWSVISDRRFLPYALGGAVAQAGMFAYIAGAPFVFIELYRVPPEHFAKVFGANAFGLIGASQFNRWLLDRFPLERVLRSALLAHALAALALLAVVLSGAGGLTAILPPLFVCVAALGLVFPNSSAMAMAPFERNAGTASASLGMIQYGAAALSGAVVGSWHDGSALPMAAVIAICGVGSNLLLRTLAPKAD</sequence>
<feature type="transmembrane region" description="Helical" evidence="8">
    <location>
        <begin position="302"/>
        <end position="320"/>
    </location>
</feature>
<dbReference type="GO" id="GO:0005886">
    <property type="term" value="C:plasma membrane"/>
    <property type="evidence" value="ECO:0007669"/>
    <property type="project" value="UniProtKB-SubCell"/>
</dbReference>
<name>A0A2S5TKI9_9GAMM</name>
<evidence type="ECO:0000256" key="5">
    <source>
        <dbReference type="ARBA" id="ARBA00022692"/>
    </source>
</evidence>
<evidence type="ECO:0000256" key="7">
    <source>
        <dbReference type="ARBA" id="ARBA00023136"/>
    </source>
</evidence>
<feature type="transmembrane region" description="Helical" evidence="8">
    <location>
        <begin position="77"/>
        <end position="95"/>
    </location>
</feature>
<keyword evidence="4" id="KW-1003">Cell membrane</keyword>
<accession>A0A2S5TKI9</accession>
<keyword evidence="7 8" id="KW-0472">Membrane</keyword>
<evidence type="ECO:0000256" key="3">
    <source>
        <dbReference type="ARBA" id="ARBA00022448"/>
    </source>
</evidence>
<comment type="caution">
    <text evidence="8">Lacks conserved residue(s) required for the propagation of feature annotation.</text>
</comment>
<evidence type="ECO:0000256" key="2">
    <source>
        <dbReference type="ARBA" id="ARBA00006236"/>
    </source>
</evidence>
<feature type="transmembrane region" description="Helical" evidence="8">
    <location>
        <begin position="246"/>
        <end position="265"/>
    </location>
</feature>
<comment type="caution">
    <text evidence="10">The sequence shown here is derived from an EMBL/GenBank/DDBJ whole genome shotgun (WGS) entry which is preliminary data.</text>
</comment>
<dbReference type="PANTHER" id="PTHR23502:SF132">
    <property type="entry name" value="POLYAMINE TRANSPORTER 2-RELATED"/>
    <property type="match status" value="1"/>
</dbReference>
<evidence type="ECO:0000256" key="4">
    <source>
        <dbReference type="ARBA" id="ARBA00022475"/>
    </source>
</evidence>
<dbReference type="CDD" id="cd17320">
    <property type="entry name" value="MFS_MdfA_MDR_like"/>
    <property type="match status" value="1"/>
</dbReference>
<dbReference type="AlphaFoldDB" id="A0A2S5TKI9"/>
<feature type="transmembrane region" description="Helical" evidence="8">
    <location>
        <begin position="101"/>
        <end position="122"/>
    </location>
</feature>
<reference evidence="10 11" key="1">
    <citation type="submission" date="2018-02" db="EMBL/GenBank/DDBJ databases">
        <title>Genome sequencing of Solimonas sp. HR-BB.</title>
        <authorList>
            <person name="Lee Y."/>
            <person name="Jeon C.O."/>
        </authorList>
    </citation>
    <scope>NUCLEOTIDE SEQUENCE [LARGE SCALE GENOMIC DNA]</scope>
    <source>
        <strain evidence="10 11">HR-BB</strain>
    </source>
</reference>
<dbReference type="InterPro" id="IPR036259">
    <property type="entry name" value="MFS_trans_sf"/>
</dbReference>
<keyword evidence="3 8" id="KW-0813">Transport</keyword>
<dbReference type="OrthoDB" id="9814303at2"/>
<dbReference type="Proteomes" id="UP000238220">
    <property type="component" value="Unassembled WGS sequence"/>
</dbReference>
<evidence type="ECO:0000256" key="8">
    <source>
        <dbReference type="RuleBase" id="RU365088"/>
    </source>
</evidence>
<evidence type="ECO:0000313" key="11">
    <source>
        <dbReference type="Proteomes" id="UP000238220"/>
    </source>
</evidence>
<keyword evidence="6 8" id="KW-1133">Transmembrane helix</keyword>
<feature type="transmembrane region" description="Helical" evidence="8">
    <location>
        <begin position="164"/>
        <end position="184"/>
    </location>
</feature>
<feature type="transmembrane region" description="Helical" evidence="8">
    <location>
        <begin position="361"/>
        <end position="380"/>
    </location>
</feature>
<dbReference type="InterPro" id="IPR020846">
    <property type="entry name" value="MFS_dom"/>
</dbReference>
<evidence type="ECO:0000256" key="6">
    <source>
        <dbReference type="ARBA" id="ARBA00022989"/>
    </source>
</evidence>
<comment type="subcellular location">
    <subcellularLocation>
        <location evidence="8">Cell inner membrane</location>
        <topology evidence="8">Multi-pass membrane protein</topology>
    </subcellularLocation>
    <subcellularLocation>
        <location evidence="1">Cell membrane</location>
        <topology evidence="1">Multi-pass membrane protein</topology>
    </subcellularLocation>
</comment>
<keyword evidence="8" id="KW-0997">Cell inner membrane</keyword>
<dbReference type="Gene3D" id="1.20.1720.10">
    <property type="entry name" value="Multidrug resistance protein D"/>
    <property type="match status" value="1"/>
</dbReference>
<dbReference type="InterPro" id="IPR011701">
    <property type="entry name" value="MFS"/>
</dbReference>
<dbReference type="SUPFAM" id="SSF103473">
    <property type="entry name" value="MFS general substrate transporter"/>
    <property type="match status" value="1"/>
</dbReference>
<dbReference type="PROSITE" id="PS50850">
    <property type="entry name" value="MFS"/>
    <property type="match status" value="1"/>
</dbReference>
<feature type="transmembrane region" description="Helical" evidence="8">
    <location>
        <begin position="277"/>
        <end position="296"/>
    </location>
</feature>
<gene>
    <name evidence="10" type="ORF">C3942_01080</name>
</gene>
<evidence type="ECO:0000256" key="1">
    <source>
        <dbReference type="ARBA" id="ARBA00004651"/>
    </source>
</evidence>
<dbReference type="PANTHER" id="PTHR23502">
    <property type="entry name" value="MAJOR FACILITATOR SUPERFAMILY"/>
    <property type="match status" value="1"/>
</dbReference>
<dbReference type="RefSeq" id="WP_104228482.1">
    <property type="nucleotide sequence ID" value="NZ_PSNW01000001.1"/>
</dbReference>
<keyword evidence="11" id="KW-1185">Reference proteome</keyword>
<dbReference type="EMBL" id="PSNW01000001">
    <property type="protein sequence ID" value="PPE75516.1"/>
    <property type="molecule type" value="Genomic_DNA"/>
</dbReference>
<feature type="transmembrane region" description="Helical" evidence="8">
    <location>
        <begin position="332"/>
        <end position="355"/>
    </location>
</feature>
<keyword evidence="5 8" id="KW-0812">Transmembrane</keyword>
<protein>
    <recommendedName>
        <fullName evidence="8">Bcr/CflA family efflux transporter</fullName>
    </recommendedName>
</protein>
<dbReference type="NCBIfam" id="TIGR00710">
    <property type="entry name" value="efflux_Bcr_CflA"/>
    <property type="match status" value="1"/>
</dbReference>